<comment type="caution">
    <text evidence="1">The sequence shown here is derived from an EMBL/GenBank/DDBJ whole genome shotgun (WGS) entry which is preliminary data.</text>
</comment>
<gene>
    <name evidence="1" type="ORF">CE91St55_13040</name>
</gene>
<dbReference type="RefSeq" id="WP_118040767.1">
    <property type="nucleotide sequence ID" value="NZ_BQNJ01000001.1"/>
</dbReference>
<organism evidence="1 2">
    <name type="scientific">Hungatella hathewayi</name>
    <dbReference type="NCBI Taxonomy" id="154046"/>
    <lineage>
        <taxon>Bacteria</taxon>
        <taxon>Bacillati</taxon>
        <taxon>Bacillota</taxon>
        <taxon>Clostridia</taxon>
        <taxon>Lachnospirales</taxon>
        <taxon>Lachnospiraceae</taxon>
        <taxon>Hungatella</taxon>
    </lineage>
</organism>
<reference evidence="1" key="1">
    <citation type="submission" date="2022-01" db="EMBL/GenBank/DDBJ databases">
        <title>Novel bile acid biosynthetic pathways are enriched in the microbiome of centenarians.</title>
        <authorList>
            <person name="Sato Y."/>
            <person name="Atarashi K."/>
            <person name="Plichta R.D."/>
            <person name="Arai Y."/>
            <person name="Sasajima S."/>
            <person name="Kearney M.S."/>
            <person name="Suda W."/>
            <person name="Takeshita K."/>
            <person name="Sasaki T."/>
            <person name="Okamoto S."/>
            <person name="Skelly N.A."/>
            <person name="Okamura Y."/>
            <person name="Vlamakis H."/>
            <person name="Li Y."/>
            <person name="Tanoue T."/>
            <person name="Takei H."/>
            <person name="Nittono H."/>
            <person name="Narushima S."/>
            <person name="Irie J."/>
            <person name="Itoh H."/>
            <person name="Moriya K."/>
            <person name="Sugiura Y."/>
            <person name="Suematsu M."/>
            <person name="Moritoki N."/>
            <person name="Shibata S."/>
            <person name="Littman R.D."/>
            <person name="Fischbach A.M."/>
            <person name="Uwamino Y."/>
            <person name="Inoue T."/>
            <person name="Honda A."/>
            <person name="Hattori M."/>
            <person name="Murai T."/>
            <person name="Xavier J.R."/>
            <person name="Hirose N."/>
            <person name="Honda K."/>
        </authorList>
    </citation>
    <scope>NUCLEOTIDE SEQUENCE</scope>
    <source>
        <strain evidence="1">CE91-St55</strain>
    </source>
</reference>
<dbReference type="AlphaFoldDB" id="A0A413LUJ0"/>
<evidence type="ECO:0000313" key="1">
    <source>
        <dbReference type="EMBL" id="GKG99322.1"/>
    </source>
</evidence>
<protein>
    <submittedName>
        <fullName evidence="1">Uncharacterized protein</fullName>
    </submittedName>
</protein>
<name>A0A413LUJ0_9FIRM</name>
<dbReference type="Proteomes" id="UP001055091">
    <property type="component" value="Unassembled WGS sequence"/>
</dbReference>
<accession>A0A413LUJ0</accession>
<sequence>MMLKHKTAAGLAAAAMITTSLAFTASAEGKDVQADTSKSIVLDSAVISSVEAQPGFTPELMTDEDGKTYFIAEDGSRVYISWTEDGVNSDGSIMFSVVAAD</sequence>
<proteinExistence type="predicted"/>
<dbReference type="EMBL" id="BQNJ01000001">
    <property type="protein sequence ID" value="GKG99322.1"/>
    <property type="molecule type" value="Genomic_DNA"/>
</dbReference>
<evidence type="ECO:0000313" key="2">
    <source>
        <dbReference type="Proteomes" id="UP001055091"/>
    </source>
</evidence>